<dbReference type="EMBL" id="JAKJXP020000091">
    <property type="protein sequence ID" value="KAK7747558.1"/>
    <property type="molecule type" value="Genomic_DNA"/>
</dbReference>
<proteinExistence type="predicted"/>
<evidence type="ECO:0000256" key="1">
    <source>
        <dbReference type="SAM" id="Phobius"/>
    </source>
</evidence>
<sequence>MGTTEERERRHLVEYTRRSLDEEEEFHFLRFEFLHRLNITSLEVQLARLKSRVQRDSEISDDDLSGLRCTMHDYATALRDYHYMRTKKSLPATEVRDRRLLFERFFQSRDDFNNPFQSHYSLFRDGDDKIDPLRSTFMRYLPARLAFSREERLSRKREFEGGKPPKTVSHFVDGLVRFVIAITGGAFLVVPVVIMTLDQSVATSLITASSAVLLFSLVLSLGVRVTNVETLISTATYAAVLVVFVGTSTNGSISE</sequence>
<dbReference type="InterPro" id="IPR046529">
    <property type="entry name" value="DUF6594"/>
</dbReference>
<gene>
    <name evidence="3" type="ORF">SLS62_009056</name>
</gene>
<keyword evidence="4" id="KW-1185">Reference proteome</keyword>
<dbReference type="Pfam" id="PF20237">
    <property type="entry name" value="DUF6594"/>
    <property type="match status" value="1"/>
</dbReference>
<reference evidence="3 4" key="1">
    <citation type="submission" date="2024-02" db="EMBL/GenBank/DDBJ databases">
        <title>De novo assembly and annotation of 12 fungi associated with fruit tree decline syndrome in Ontario, Canada.</title>
        <authorList>
            <person name="Sulman M."/>
            <person name="Ellouze W."/>
            <person name="Ilyukhin E."/>
        </authorList>
    </citation>
    <scope>NUCLEOTIDE SEQUENCE [LARGE SCALE GENOMIC DNA]</scope>
    <source>
        <strain evidence="3 4">M11/M66-122</strain>
    </source>
</reference>
<evidence type="ECO:0000313" key="4">
    <source>
        <dbReference type="Proteomes" id="UP001320420"/>
    </source>
</evidence>
<evidence type="ECO:0000313" key="3">
    <source>
        <dbReference type="EMBL" id="KAK7747558.1"/>
    </source>
</evidence>
<name>A0AAN9YJP6_9PEZI</name>
<comment type="caution">
    <text evidence="3">The sequence shown here is derived from an EMBL/GenBank/DDBJ whole genome shotgun (WGS) entry which is preliminary data.</text>
</comment>
<dbReference type="Proteomes" id="UP001320420">
    <property type="component" value="Unassembled WGS sequence"/>
</dbReference>
<keyword evidence="1" id="KW-1133">Transmembrane helix</keyword>
<protein>
    <recommendedName>
        <fullName evidence="2">DUF6594 domain-containing protein</fullName>
    </recommendedName>
</protein>
<keyword evidence="1" id="KW-0472">Membrane</keyword>
<feature type="transmembrane region" description="Helical" evidence="1">
    <location>
        <begin position="201"/>
        <end position="223"/>
    </location>
</feature>
<feature type="domain" description="DUF6594" evidence="2">
    <location>
        <begin position="26"/>
        <end position="242"/>
    </location>
</feature>
<accession>A0AAN9YJP6</accession>
<dbReference type="AlphaFoldDB" id="A0AAN9YJP6"/>
<evidence type="ECO:0000259" key="2">
    <source>
        <dbReference type="Pfam" id="PF20237"/>
    </source>
</evidence>
<feature type="transmembrane region" description="Helical" evidence="1">
    <location>
        <begin position="235"/>
        <end position="253"/>
    </location>
</feature>
<feature type="transmembrane region" description="Helical" evidence="1">
    <location>
        <begin position="175"/>
        <end position="195"/>
    </location>
</feature>
<organism evidence="3 4">
    <name type="scientific">Diatrype stigma</name>
    <dbReference type="NCBI Taxonomy" id="117547"/>
    <lineage>
        <taxon>Eukaryota</taxon>
        <taxon>Fungi</taxon>
        <taxon>Dikarya</taxon>
        <taxon>Ascomycota</taxon>
        <taxon>Pezizomycotina</taxon>
        <taxon>Sordariomycetes</taxon>
        <taxon>Xylariomycetidae</taxon>
        <taxon>Xylariales</taxon>
        <taxon>Diatrypaceae</taxon>
        <taxon>Diatrype</taxon>
    </lineage>
</organism>
<keyword evidence="1" id="KW-0812">Transmembrane</keyword>